<dbReference type="AlphaFoldDB" id="A0A1V0RLH2"/>
<evidence type="ECO:0008006" key="3">
    <source>
        <dbReference type="Google" id="ProtNLM"/>
    </source>
</evidence>
<sequence>MRRVPGWPPALGLQDQKHSLKFPAGGVTIGGDAMDREMIKFTLRCADKHEFDSWFQSAAAFDKLQGAGMVTCAVCGGTEVQKALMAPSLHTAPDKVPAPAPTPEEQALAQLKRQIEQNSEYVGLNFAREAREMHDGLAPERAIYGEAKPEEARKLIEDGVPVAPLPFVPRRKSN</sequence>
<dbReference type="Proteomes" id="UP000192273">
    <property type="component" value="Chromosome"/>
</dbReference>
<organism evidence="1 2">
    <name type="scientific">Roseovarius mucosus</name>
    <dbReference type="NCBI Taxonomy" id="215743"/>
    <lineage>
        <taxon>Bacteria</taxon>
        <taxon>Pseudomonadati</taxon>
        <taxon>Pseudomonadota</taxon>
        <taxon>Alphaproteobacteria</taxon>
        <taxon>Rhodobacterales</taxon>
        <taxon>Roseobacteraceae</taxon>
        <taxon>Roseovarius</taxon>
    </lineage>
</organism>
<dbReference type="InterPro" id="IPR009562">
    <property type="entry name" value="DUF1178"/>
</dbReference>
<proteinExistence type="predicted"/>
<dbReference type="Pfam" id="PF06676">
    <property type="entry name" value="DUF1178"/>
    <property type="match status" value="1"/>
</dbReference>
<protein>
    <recommendedName>
        <fullName evidence="3">DUF1178 family protein</fullName>
    </recommendedName>
</protein>
<dbReference type="KEGG" id="rmm:ROSMUCSMR3_01086"/>
<accession>A0A1V0RLH2</accession>
<name>A0A1V0RLH2_9RHOB</name>
<evidence type="ECO:0000313" key="2">
    <source>
        <dbReference type="Proteomes" id="UP000192273"/>
    </source>
</evidence>
<evidence type="ECO:0000313" key="1">
    <source>
        <dbReference type="EMBL" id="ARE82581.1"/>
    </source>
</evidence>
<gene>
    <name evidence="1" type="ORF">ROSMUCSMR3_01086</name>
</gene>
<keyword evidence="2" id="KW-1185">Reference proteome</keyword>
<reference evidence="1 2" key="1">
    <citation type="submission" date="2017-03" db="EMBL/GenBank/DDBJ databases">
        <title>Genome Sequence of Roseovarius mucosus strain SMR3 Isolated from a culture of the Diatom Skeletonema marinoi.</title>
        <authorList>
            <person name="Topel M."/>
            <person name="Pinder M."/>
            <person name="Johansson O.N."/>
            <person name="Kourtchenko O."/>
            <person name="Godhe A."/>
            <person name="Clarke A.K."/>
        </authorList>
    </citation>
    <scope>NUCLEOTIDE SEQUENCE [LARGE SCALE GENOMIC DNA]</scope>
    <source>
        <strain evidence="1 2">SMR3</strain>
    </source>
</reference>
<dbReference type="EMBL" id="CP020474">
    <property type="protein sequence ID" value="ARE82581.1"/>
    <property type="molecule type" value="Genomic_DNA"/>
</dbReference>